<dbReference type="Gene3D" id="3.40.50.300">
    <property type="entry name" value="P-loop containing nucleotide triphosphate hydrolases"/>
    <property type="match status" value="1"/>
</dbReference>
<dbReference type="InterPro" id="IPR036640">
    <property type="entry name" value="ABC1_TM_sf"/>
</dbReference>
<evidence type="ECO:0000259" key="9">
    <source>
        <dbReference type="PROSITE" id="PS50929"/>
    </source>
</evidence>
<dbReference type="PROSITE" id="PS00211">
    <property type="entry name" value="ABC_TRANSPORTER_1"/>
    <property type="match status" value="1"/>
</dbReference>
<gene>
    <name evidence="10" type="primary">cydC</name>
    <name evidence="10" type="ORF">KCTCHS21_22130</name>
</gene>
<dbReference type="NCBIfam" id="TIGR02857">
    <property type="entry name" value="CydD"/>
    <property type="match status" value="1"/>
</dbReference>
<keyword evidence="5 7" id="KW-1133">Transmembrane helix</keyword>
<dbReference type="PROSITE" id="PS50929">
    <property type="entry name" value="ABC_TM1F"/>
    <property type="match status" value="1"/>
</dbReference>
<feature type="transmembrane region" description="Helical" evidence="7">
    <location>
        <begin position="55"/>
        <end position="72"/>
    </location>
</feature>
<dbReference type="Proteomes" id="UP000289856">
    <property type="component" value="Chromosome"/>
</dbReference>
<keyword evidence="2 7" id="KW-0812">Transmembrane</keyword>
<evidence type="ECO:0000256" key="3">
    <source>
        <dbReference type="ARBA" id="ARBA00022741"/>
    </source>
</evidence>
<protein>
    <submittedName>
        <fullName evidence="10">ATP-binding/permease protein CydC</fullName>
    </submittedName>
</protein>
<dbReference type="GO" id="GO:0042883">
    <property type="term" value="P:cysteine transport"/>
    <property type="evidence" value="ECO:0007669"/>
    <property type="project" value="InterPro"/>
</dbReference>
<evidence type="ECO:0000313" key="11">
    <source>
        <dbReference type="Proteomes" id="UP000289856"/>
    </source>
</evidence>
<evidence type="ECO:0000256" key="1">
    <source>
        <dbReference type="ARBA" id="ARBA00004651"/>
    </source>
</evidence>
<organism evidence="10 11">
    <name type="scientific">Cohnella abietis</name>
    <dbReference type="NCBI Taxonomy" id="2507935"/>
    <lineage>
        <taxon>Bacteria</taxon>
        <taxon>Bacillati</taxon>
        <taxon>Bacillota</taxon>
        <taxon>Bacilli</taxon>
        <taxon>Bacillales</taxon>
        <taxon>Paenibacillaceae</taxon>
        <taxon>Cohnella</taxon>
    </lineage>
</organism>
<feature type="transmembrane region" description="Helical" evidence="7">
    <location>
        <begin position="235"/>
        <end position="256"/>
    </location>
</feature>
<feature type="transmembrane region" description="Helical" evidence="7">
    <location>
        <begin position="134"/>
        <end position="151"/>
    </location>
</feature>
<dbReference type="PANTHER" id="PTHR24221:SF614">
    <property type="entry name" value="GLUTATHIONE_L-CYSTEINE TRANSPORT SYSTEM ATP-BINDING_PERMEASE PROTEIN CYDC"/>
    <property type="match status" value="1"/>
</dbReference>
<feature type="transmembrane region" description="Helical" evidence="7">
    <location>
        <begin position="157"/>
        <end position="177"/>
    </location>
</feature>
<dbReference type="InterPro" id="IPR003439">
    <property type="entry name" value="ABC_transporter-like_ATP-bd"/>
</dbReference>
<dbReference type="OrthoDB" id="9806127at2"/>
<dbReference type="GO" id="GO:0005524">
    <property type="term" value="F:ATP binding"/>
    <property type="evidence" value="ECO:0007669"/>
    <property type="project" value="UniProtKB-KW"/>
</dbReference>
<dbReference type="SMART" id="SM00382">
    <property type="entry name" value="AAA"/>
    <property type="match status" value="1"/>
</dbReference>
<evidence type="ECO:0000256" key="6">
    <source>
        <dbReference type="ARBA" id="ARBA00023136"/>
    </source>
</evidence>
<dbReference type="GO" id="GO:0034040">
    <property type="term" value="F:ATPase-coupled lipid transmembrane transporter activity"/>
    <property type="evidence" value="ECO:0007669"/>
    <property type="project" value="TreeGrafter"/>
</dbReference>
<dbReference type="GO" id="GO:0140359">
    <property type="term" value="F:ABC-type transporter activity"/>
    <property type="evidence" value="ECO:0007669"/>
    <property type="project" value="InterPro"/>
</dbReference>
<dbReference type="InterPro" id="IPR039421">
    <property type="entry name" value="Type_1_exporter"/>
</dbReference>
<accession>A0A3T1D3Z6</accession>
<evidence type="ECO:0000256" key="5">
    <source>
        <dbReference type="ARBA" id="ARBA00022989"/>
    </source>
</evidence>
<dbReference type="Gene3D" id="1.20.1560.10">
    <property type="entry name" value="ABC transporter type 1, transmembrane domain"/>
    <property type="match status" value="1"/>
</dbReference>
<dbReference type="SUPFAM" id="SSF90123">
    <property type="entry name" value="ABC transporter transmembrane region"/>
    <property type="match status" value="1"/>
</dbReference>
<proteinExistence type="predicted"/>
<dbReference type="InterPro" id="IPR011527">
    <property type="entry name" value="ABC1_TM_dom"/>
</dbReference>
<dbReference type="Pfam" id="PF00664">
    <property type="entry name" value="ABC_membrane"/>
    <property type="match status" value="1"/>
</dbReference>
<evidence type="ECO:0000256" key="4">
    <source>
        <dbReference type="ARBA" id="ARBA00022840"/>
    </source>
</evidence>
<dbReference type="GO" id="GO:0016887">
    <property type="term" value="F:ATP hydrolysis activity"/>
    <property type="evidence" value="ECO:0007669"/>
    <property type="project" value="InterPro"/>
</dbReference>
<keyword evidence="11" id="KW-1185">Reference proteome</keyword>
<keyword evidence="6 7" id="KW-0472">Membrane</keyword>
<dbReference type="InterPro" id="IPR017871">
    <property type="entry name" value="ABC_transporter-like_CS"/>
</dbReference>
<name>A0A3T1D3Z6_9BACL</name>
<evidence type="ECO:0000259" key="8">
    <source>
        <dbReference type="PROSITE" id="PS50893"/>
    </source>
</evidence>
<dbReference type="GO" id="GO:0005886">
    <property type="term" value="C:plasma membrane"/>
    <property type="evidence" value="ECO:0007669"/>
    <property type="project" value="UniProtKB-SubCell"/>
</dbReference>
<dbReference type="InterPro" id="IPR027417">
    <property type="entry name" value="P-loop_NTPase"/>
</dbReference>
<dbReference type="CDD" id="cd18584">
    <property type="entry name" value="ABC_6TM_AarD_CydD"/>
    <property type="match status" value="1"/>
</dbReference>
<evidence type="ECO:0000256" key="2">
    <source>
        <dbReference type="ARBA" id="ARBA00022692"/>
    </source>
</evidence>
<dbReference type="EMBL" id="AP019400">
    <property type="protein sequence ID" value="BBI32814.1"/>
    <property type="molecule type" value="Genomic_DNA"/>
</dbReference>
<sequence length="587" mass="65113">MDKNWFQLKGFRPAMLLLSGMSLLQGVLIALQAVLLARAIALLFEGKAVHQSYDFLALFLLAFGARHTVVWLQRKIAGRFAETESISARQLLVEQLFERGPTFAAKEGSGKLVTLALEGIDRFRSYLELSIPRTLDMLFVTLILLVVVYCLDVVSGLILTVAMPVLIGFFILLGLAARKKADKQWQSYRMLSQHFVDSLRGLETLKFLGRSRAHGKTVEQVADRYRISTMRTLRVAFLSSLSLDMFSMLSIASVAVGLGLRLINGGIGLEAALVVLLLAPEYFLPVRMLGTDYHASLDGKEAWDTIRKVSSEQPVPESQETESYKCSEIGSDIRLVPIELSRVQVNGEDGKQLLKNISVQLKPHHNLIGIVGASGAGKSTLLGVLGGFIRPDRGELNLDAVRIEESNQTKIQQQIAYIPQHPYLFSSTLLENVRFYEPDATEAEAVLAIEMAGLSEVVRDLPHGIFERIGEGGRALSGGQAQRVALARALLGKRPIMLLDEPTAHLDIETEWELKQTIQSIWRDKRVFLATHRLHWMKEMDVIWVLHEGCLVEVGTHEELVAQKGVYNELLMAGSGGRGGNYAGYEE</sequence>
<evidence type="ECO:0000256" key="7">
    <source>
        <dbReference type="SAM" id="Phobius"/>
    </source>
</evidence>
<dbReference type="KEGG" id="cohn:KCTCHS21_22130"/>
<evidence type="ECO:0000313" key="10">
    <source>
        <dbReference type="EMBL" id="BBI32814.1"/>
    </source>
</evidence>
<feature type="domain" description="ABC transporter" evidence="8">
    <location>
        <begin position="333"/>
        <end position="573"/>
    </location>
</feature>
<feature type="domain" description="ABC transmembrane type-1" evidence="9">
    <location>
        <begin position="16"/>
        <end position="298"/>
    </location>
</feature>
<dbReference type="PANTHER" id="PTHR24221">
    <property type="entry name" value="ATP-BINDING CASSETTE SUB-FAMILY B"/>
    <property type="match status" value="1"/>
</dbReference>
<keyword evidence="4 10" id="KW-0067">ATP-binding</keyword>
<dbReference type="Pfam" id="PF00005">
    <property type="entry name" value="ABC_tran"/>
    <property type="match status" value="1"/>
</dbReference>
<dbReference type="RefSeq" id="WP_130607624.1">
    <property type="nucleotide sequence ID" value="NZ_AP019400.1"/>
</dbReference>
<dbReference type="AlphaFoldDB" id="A0A3T1D3Z6"/>
<dbReference type="PROSITE" id="PS50893">
    <property type="entry name" value="ABC_TRANSPORTER_2"/>
    <property type="match status" value="1"/>
</dbReference>
<dbReference type="InterPro" id="IPR014216">
    <property type="entry name" value="ABC_transptr_CydD"/>
</dbReference>
<dbReference type="SUPFAM" id="SSF52540">
    <property type="entry name" value="P-loop containing nucleoside triphosphate hydrolases"/>
    <property type="match status" value="1"/>
</dbReference>
<keyword evidence="3" id="KW-0547">Nucleotide-binding</keyword>
<comment type="subcellular location">
    <subcellularLocation>
        <location evidence="1">Cell membrane</location>
        <topology evidence="1">Multi-pass membrane protein</topology>
    </subcellularLocation>
</comment>
<reference evidence="10 11" key="1">
    <citation type="submission" date="2019-01" db="EMBL/GenBank/DDBJ databases">
        <title>Complete genome sequence of Cohnella hallensis HS21 isolated from Korean fir (Abies koreana) rhizospheric soil.</title>
        <authorList>
            <person name="Jiang L."/>
            <person name="Kang S.W."/>
            <person name="Kim S."/>
            <person name="Jung J."/>
            <person name="Kim C.Y."/>
            <person name="Kim D.H."/>
            <person name="Kim S.W."/>
            <person name="Lee J."/>
        </authorList>
    </citation>
    <scope>NUCLEOTIDE SEQUENCE [LARGE SCALE GENOMIC DNA]</scope>
    <source>
        <strain evidence="10 11">HS21</strain>
    </source>
</reference>
<dbReference type="InterPro" id="IPR003593">
    <property type="entry name" value="AAA+_ATPase"/>
</dbReference>